<evidence type="ECO:0000256" key="7">
    <source>
        <dbReference type="ARBA" id="ARBA00023160"/>
    </source>
</evidence>
<feature type="domain" description="Beta-ketoacyl-[acyl-carrier-protein] synthase III C-terminal" evidence="10">
    <location>
        <begin position="260"/>
        <end position="346"/>
    </location>
</feature>
<keyword evidence="6 9" id="KW-0443">Lipid metabolism</keyword>
<dbReference type="GO" id="GO:0033818">
    <property type="term" value="F:beta-ketoacyl-acyl-carrier-protein synthase III activity"/>
    <property type="evidence" value="ECO:0007669"/>
    <property type="project" value="UniProtKB-UniRule"/>
</dbReference>
<feature type="active site" evidence="9">
    <location>
        <position position="136"/>
    </location>
</feature>
<dbReference type="UniPathway" id="UPA00094"/>
<dbReference type="Gene3D" id="3.40.47.10">
    <property type="match status" value="1"/>
</dbReference>
<evidence type="ECO:0000313" key="12">
    <source>
        <dbReference type="EMBL" id="KIC05290.1"/>
    </source>
</evidence>
<dbReference type="HAMAP" id="MF_01815">
    <property type="entry name" value="FabH"/>
    <property type="match status" value="1"/>
</dbReference>
<dbReference type="CDD" id="cd00830">
    <property type="entry name" value="KAS_III"/>
    <property type="match status" value="1"/>
</dbReference>
<dbReference type="InterPro" id="IPR013751">
    <property type="entry name" value="ACP_syn_III_N"/>
</dbReference>
<name>A0A837DY66_9LACO</name>
<comment type="catalytic activity">
    <reaction evidence="9">
        <text>malonyl-[ACP] + acetyl-CoA + H(+) = 3-oxobutanoyl-[ACP] + CO2 + CoA</text>
        <dbReference type="Rhea" id="RHEA:12080"/>
        <dbReference type="Rhea" id="RHEA-COMP:9623"/>
        <dbReference type="Rhea" id="RHEA-COMP:9625"/>
        <dbReference type="ChEBI" id="CHEBI:15378"/>
        <dbReference type="ChEBI" id="CHEBI:16526"/>
        <dbReference type="ChEBI" id="CHEBI:57287"/>
        <dbReference type="ChEBI" id="CHEBI:57288"/>
        <dbReference type="ChEBI" id="CHEBI:78449"/>
        <dbReference type="ChEBI" id="CHEBI:78450"/>
        <dbReference type="EC" id="2.3.1.180"/>
    </reaction>
</comment>
<evidence type="ECO:0000256" key="3">
    <source>
        <dbReference type="ARBA" id="ARBA00022516"/>
    </source>
</evidence>
<feature type="region of interest" description="ACP-binding" evidence="9">
    <location>
        <begin position="277"/>
        <end position="281"/>
    </location>
</feature>
<sequence>MIKVFRINEKTGKIYLGKIRKDTKNMSVKISASAAYLPKRIVTNDELASIMETSDEWIRSHTGIKTRHFAIGENTSDMAAKVAVSLMEKAEVSPEEIDLIIVSTISPDSITPSTAALVQGKTGCVNAFAYDISAACAGFVFALSTAEKFIRCGQYEKAIVISAETNSKMMDFKDRTSAVFFGDGAAGVLLESSQNPEDESFIAEELHAKGNGEVIHSGRIEPIQAISAENYPKMDAFYQDGRSVYNFVTDEITVHMREFLKKEGLKPEDLDLVITHQANLRLIENIARALNLSLEKFQINVQTAGNTSSVGIPLALSEALAQGKRPKRCLLTGFGAGLSYGSLLLRF</sequence>
<comment type="domain">
    <text evidence="9">The last Arg residue of the ACP-binding site is essential for the weak association between ACP/AcpP and FabH.</text>
</comment>
<proteinExistence type="inferred from homology"/>
<evidence type="ECO:0000256" key="8">
    <source>
        <dbReference type="ARBA" id="ARBA00023315"/>
    </source>
</evidence>
<keyword evidence="9" id="KW-0511">Multifunctional enzyme</keyword>
<keyword evidence="2 9" id="KW-0963">Cytoplasm</keyword>
<organism evidence="12 13">
    <name type="scientific">Ligilactobacillus ruminis DPC 6832</name>
    <dbReference type="NCBI Taxonomy" id="1402208"/>
    <lineage>
        <taxon>Bacteria</taxon>
        <taxon>Bacillati</taxon>
        <taxon>Bacillota</taxon>
        <taxon>Bacilli</taxon>
        <taxon>Lactobacillales</taxon>
        <taxon>Lactobacillaceae</taxon>
        <taxon>Ligilactobacillus</taxon>
    </lineage>
</organism>
<dbReference type="NCBIfam" id="TIGR00747">
    <property type="entry name" value="fabH"/>
    <property type="match status" value="1"/>
</dbReference>
<evidence type="ECO:0000259" key="11">
    <source>
        <dbReference type="Pfam" id="PF08545"/>
    </source>
</evidence>
<evidence type="ECO:0000256" key="2">
    <source>
        <dbReference type="ARBA" id="ARBA00022490"/>
    </source>
</evidence>
<evidence type="ECO:0000313" key="13">
    <source>
        <dbReference type="Proteomes" id="UP000031011"/>
    </source>
</evidence>
<dbReference type="NCBIfam" id="NF006829">
    <property type="entry name" value="PRK09352.1"/>
    <property type="match status" value="1"/>
</dbReference>
<dbReference type="InterPro" id="IPR013747">
    <property type="entry name" value="ACP_syn_III_C"/>
</dbReference>
<keyword evidence="5 9" id="KW-0276">Fatty acid metabolism</keyword>
<dbReference type="GO" id="GO:0004315">
    <property type="term" value="F:3-oxoacyl-[acyl-carrier-protein] synthase activity"/>
    <property type="evidence" value="ECO:0007669"/>
    <property type="project" value="InterPro"/>
</dbReference>
<evidence type="ECO:0000256" key="1">
    <source>
        <dbReference type="ARBA" id="ARBA00008642"/>
    </source>
</evidence>
<protein>
    <recommendedName>
        <fullName evidence="9">Beta-ketoacyl-[acyl-carrier-protein] synthase III</fullName>
        <shortName evidence="9">Beta-ketoacyl-ACP synthase III</shortName>
        <shortName evidence="9">KAS III</shortName>
        <ecNumber evidence="9">2.3.1.180</ecNumber>
    </recommendedName>
    <alternativeName>
        <fullName evidence="9">3-oxoacyl-[acyl-carrier-protein] synthase 3</fullName>
    </alternativeName>
    <alternativeName>
        <fullName evidence="9">3-oxoacyl-[acyl-carrier-protein] synthase III</fullName>
    </alternativeName>
</protein>
<evidence type="ECO:0000256" key="6">
    <source>
        <dbReference type="ARBA" id="ARBA00023098"/>
    </source>
</evidence>
<dbReference type="SUPFAM" id="SSF53901">
    <property type="entry name" value="Thiolase-like"/>
    <property type="match status" value="1"/>
</dbReference>
<accession>A0A837DY66</accession>
<keyword evidence="3 9" id="KW-0444">Lipid biosynthesis</keyword>
<dbReference type="Proteomes" id="UP000031011">
    <property type="component" value="Unassembled WGS sequence"/>
</dbReference>
<dbReference type="GO" id="GO:0044550">
    <property type="term" value="P:secondary metabolite biosynthetic process"/>
    <property type="evidence" value="ECO:0007669"/>
    <property type="project" value="TreeGrafter"/>
</dbReference>
<keyword evidence="8 9" id="KW-0012">Acyltransferase</keyword>
<dbReference type="InterPro" id="IPR016039">
    <property type="entry name" value="Thiolase-like"/>
</dbReference>
<dbReference type="Pfam" id="PF08541">
    <property type="entry name" value="ACP_syn_III_C"/>
    <property type="match status" value="1"/>
</dbReference>
<comment type="pathway">
    <text evidence="9">Lipid metabolism; fatty acid biosynthesis.</text>
</comment>
<gene>
    <name evidence="9" type="primary">fabH</name>
    <name evidence="12" type="ORF">LRN_1283</name>
</gene>
<evidence type="ECO:0000256" key="4">
    <source>
        <dbReference type="ARBA" id="ARBA00022679"/>
    </source>
</evidence>
<dbReference type="EC" id="2.3.1.180" evidence="9"/>
<comment type="similarity">
    <text evidence="1 9">Belongs to the thiolase-like superfamily. FabH family.</text>
</comment>
<evidence type="ECO:0000256" key="5">
    <source>
        <dbReference type="ARBA" id="ARBA00022832"/>
    </source>
</evidence>
<keyword evidence="7 9" id="KW-0275">Fatty acid biosynthesis</keyword>
<feature type="domain" description="Beta-ketoacyl-[acyl-carrier-protein] synthase III N-terminal" evidence="11">
    <location>
        <begin position="130"/>
        <end position="210"/>
    </location>
</feature>
<reference evidence="12 13" key="1">
    <citation type="journal article" date="2015" name="BMC Microbiol.">
        <title>Lactobacillus ruminis strains cluster according to their mammalian gut source.</title>
        <authorList>
            <person name="O' Donnell M.M."/>
            <person name="Harris H.M."/>
            <person name="Lynch D.B."/>
            <person name="Ross R.P."/>
            <person name="O'Toole P.W."/>
        </authorList>
    </citation>
    <scope>NUCLEOTIDE SEQUENCE [LARGE SCALE GENOMIC DNA]</scope>
    <source>
        <strain evidence="12 13">DPC 6832</strain>
    </source>
</reference>
<dbReference type="GO" id="GO:0006633">
    <property type="term" value="P:fatty acid biosynthetic process"/>
    <property type="evidence" value="ECO:0007669"/>
    <property type="project" value="UniProtKB-UniRule"/>
</dbReference>
<dbReference type="PANTHER" id="PTHR34069:SF2">
    <property type="entry name" value="BETA-KETOACYL-[ACYL-CARRIER-PROTEIN] SYNTHASE III"/>
    <property type="match status" value="1"/>
</dbReference>
<comment type="function">
    <text evidence="9">Catalyzes the condensation reaction of fatty acid synthesis by the addition to an acyl acceptor of two carbons from malonyl-ACP. Catalyzes the first condensation reaction which initiates fatty acid synthesis and may therefore play a role in governing the total rate of fatty acid production. Possesses both acetoacetyl-ACP synthase and acetyl transacylase activities. Its substrate specificity determines the biosynthesis of branched-chain and/or straight-chain of fatty acids.</text>
</comment>
<dbReference type="AlphaFoldDB" id="A0A837DY66"/>
<evidence type="ECO:0000259" key="10">
    <source>
        <dbReference type="Pfam" id="PF08541"/>
    </source>
</evidence>
<comment type="subcellular location">
    <subcellularLocation>
        <location evidence="9">Cytoplasm</location>
    </subcellularLocation>
</comment>
<feature type="active site" evidence="9">
    <location>
        <position position="306"/>
    </location>
</feature>
<dbReference type="GO" id="GO:0005737">
    <property type="term" value="C:cytoplasm"/>
    <property type="evidence" value="ECO:0007669"/>
    <property type="project" value="UniProtKB-SubCell"/>
</dbReference>
<feature type="active site" evidence="9">
    <location>
        <position position="276"/>
    </location>
</feature>
<comment type="subunit">
    <text evidence="9">Homodimer.</text>
</comment>
<dbReference type="Pfam" id="PF08545">
    <property type="entry name" value="ACP_syn_III"/>
    <property type="match status" value="1"/>
</dbReference>
<evidence type="ECO:0000256" key="9">
    <source>
        <dbReference type="HAMAP-Rule" id="MF_01815"/>
    </source>
</evidence>
<dbReference type="EMBL" id="AWYA01000037">
    <property type="protein sequence ID" value="KIC05290.1"/>
    <property type="molecule type" value="Genomic_DNA"/>
</dbReference>
<dbReference type="PANTHER" id="PTHR34069">
    <property type="entry name" value="3-OXOACYL-[ACYL-CARRIER-PROTEIN] SYNTHASE 3"/>
    <property type="match status" value="1"/>
</dbReference>
<dbReference type="InterPro" id="IPR004655">
    <property type="entry name" value="FabH"/>
</dbReference>
<keyword evidence="4 9" id="KW-0808">Transferase</keyword>
<comment type="caution">
    <text evidence="12">The sequence shown here is derived from an EMBL/GenBank/DDBJ whole genome shotgun (WGS) entry which is preliminary data.</text>
</comment>